<evidence type="ECO:0000256" key="1">
    <source>
        <dbReference type="PROSITE-ProRule" id="PRU00023"/>
    </source>
</evidence>
<dbReference type="SUPFAM" id="SSF48403">
    <property type="entry name" value="Ankyrin repeat"/>
    <property type="match status" value="1"/>
</dbReference>
<dbReference type="SUPFAM" id="SSF52058">
    <property type="entry name" value="L domain-like"/>
    <property type="match status" value="1"/>
</dbReference>
<keyword evidence="1" id="KW-0040">ANK repeat</keyword>
<name>A0A8J2SLH3_9STRA</name>
<dbReference type="Proteomes" id="UP000789595">
    <property type="component" value="Unassembled WGS sequence"/>
</dbReference>
<keyword evidence="4" id="KW-1185">Reference proteome</keyword>
<dbReference type="Gene3D" id="1.25.40.20">
    <property type="entry name" value="Ankyrin repeat-containing domain"/>
    <property type="match status" value="1"/>
</dbReference>
<dbReference type="AlphaFoldDB" id="A0A8J2SLH3"/>
<evidence type="ECO:0000313" key="3">
    <source>
        <dbReference type="EMBL" id="CAH0369282.1"/>
    </source>
</evidence>
<dbReference type="Gene3D" id="3.80.10.10">
    <property type="entry name" value="Ribonuclease Inhibitor"/>
    <property type="match status" value="1"/>
</dbReference>
<dbReference type="SMART" id="SM00248">
    <property type="entry name" value="ANK"/>
    <property type="match status" value="2"/>
</dbReference>
<organism evidence="3 4">
    <name type="scientific">Pelagomonas calceolata</name>
    <dbReference type="NCBI Taxonomy" id="35677"/>
    <lineage>
        <taxon>Eukaryota</taxon>
        <taxon>Sar</taxon>
        <taxon>Stramenopiles</taxon>
        <taxon>Ochrophyta</taxon>
        <taxon>Pelagophyceae</taxon>
        <taxon>Pelagomonadales</taxon>
        <taxon>Pelagomonadaceae</taxon>
        <taxon>Pelagomonas</taxon>
    </lineage>
</organism>
<comment type="caution">
    <text evidence="3">The sequence shown here is derived from an EMBL/GenBank/DDBJ whole genome shotgun (WGS) entry which is preliminary data.</text>
</comment>
<dbReference type="InterPro" id="IPR002110">
    <property type="entry name" value="Ankyrin_rpt"/>
</dbReference>
<dbReference type="PROSITE" id="PS50088">
    <property type="entry name" value="ANK_REPEAT"/>
    <property type="match status" value="1"/>
</dbReference>
<evidence type="ECO:0008006" key="5">
    <source>
        <dbReference type="Google" id="ProtNLM"/>
    </source>
</evidence>
<dbReference type="OrthoDB" id="38061at2759"/>
<feature type="coiled-coil region" evidence="2">
    <location>
        <begin position="24"/>
        <end position="51"/>
    </location>
</feature>
<protein>
    <recommendedName>
        <fullName evidence="5">RelA/SpoT domain-containing protein</fullName>
    </recommendedName>
</protein>
<reference evidence="3" key="1">
    <citation type="submission" date="2021-11" db="EMBL/GenBank/DDBJ databases">
        <authorList>
            <consortium name="Genoscope - CEA"/>
            <person name="William W."/>
        </authorList>
    </citation>
    <scope>NUCLEOTIDE SEQUENCE</scope>
</reference>
<sequence length="905" mass="98670">MGAASSIDASRVQEMSEAEISVARRDVVEHVNRLEAENEALKARIAALEAGPTRHPLRRNVSAEESTSSLPAELQGLDALSASIAAPEALADRSRAAAENPDDEAARRALAESVEEAMRDVREAFASQAGRPGVVTMCDAAIAAGDDDFLSVYKVMWDRIAKKTDDLEAYETAVASVRRRSLTAASVTQGTESIAELVAAAGRVKARFDEQMSSLADTIKGARYRPPAELKKTSRIVEKAFCQGTCSRIFDVVRCMIVVDDMNIAAEALSRLAADSEVEIVRIKERFVREPTSGGWRDCMINGRFTGGSPHVWEVQIVHRELLVARRGLPGHAIYNCVRVATELLEKMGLEKHDRAARIGKLAAASGETAKDFRDKGVEAADLVAAACFEPHELKDAGLSADELSAAGLPLSGILQAGYEASDLRGCSDTDDPGALLHAGYDFDEVAAAFRIDLAKDRDRLVLLHVKHAVGCAELLVSKKKGWGGENLVKWGGVKTNGKGRVVELDLSNLKANGVLPETIRELQFLENISLKGNQDMVGPLPRGLGFLEHLSELDLTGTGLRFPGTGVPASKRVEKVAAFCERLFDVHVADVTFGRSDFQKIRWNKLSVDGRTPNGAGVLRGWIAVAVEGKRVDGSLDKFETALDAAARTIAPTISFYGRAPWCFDGSNDRRSPKFECIDARTAYALEEARAAGLDGVALRLDTKAGKGRTYDFDLVNMTQCYRATAHDKFAYKPRAIKRYEFGTPEWYRYARLERGGGQNLDGGCMRYVELPPAKPRRTACGRLLLERVHVDHKSGEHGRTQLHGACIIGKTDVVRGLLLLGADINLADATGKTPLDYALRFPAPDHETPTDNGALEYLLDDHLPVFWKRLYALTFARLDHAVLCDEYLARHLGSFLVGDDLLK</sequence>
<keyword evidence="2" id="KW-0175">Coiled coil</keyword>
<dbReference type="InterPro" id="IPR036770">
    <property type="entry name" value="Ankyrin_rpt-contain_sf"/>
</dbReference>
<dbReference type="InterPro" id="IPR032675">
    <property type="entry name" value="LRR_dom_sf"/>
</dbReference>
<gene>
    <name evidence="3" type="ORF">PECAL_2P24020</name>
</gene>
<evidence type="ECO:0000313" key="4">
    <source>
        <dbReference type="Proteomes" id="UP000789595"/>
    </source>
</evidence>
<proteinExistence type="predicted"/>
<dbReference type="EMBL" id="CAKKNE010000002">
    <property type="protein sequence ID" value="CAH0369282.1"/>
    <property type="molecule type" value="Genomic_DNA"/>
</dbReference>
<feature type="repeat" description="ANK" evidence="1">
    <location>
        <begin position="799"/>
        <end position="831"/>
    </location>
</feature>
<evidence type="ECO:0000256" key="2">
    <source>
        <dbReference type="SAM" id="Coils"/>
    </source>
</evidence>
<accession>A0A8J2SLH3</accession>
<dbReference type="PROSITE" id="PS50297">
    <property type="entry name" value="ANK_REP_REGION"/>
    <property type="match status" value="1"/>
</dbReference>